<dbReference type="GO" id="GO:0004061">
    <property type="term" value="F:arylformamidase activity"/>
    <property type="evidence" value="ECO:0007669"/>
    <property type="project" value="InterPro"/>
</dbReference>
<protein>
    <recommendedName>
        <fullName evidence="4">Cyclase</fullName>
    </recommendedName>
</protein>
<dbReference type="PANTHER" id="PTHR34861">
    <property type="match status" value="1"/>
</dbReference>
<dbReference type="PANTHER" id="PTHR34861:SF11">
    <property type="entry name" value="CYCLASE"/>
    <property type="match status" value="1"/>
</dbReference>
<sequence length="332" mass="37264">MAPIPSFSSLPLEAEDPPFSAWGLYGSSDELGTINRLTKDVVLAAARSEIQTGERFSLNWPLDALGKNTFVGRKAFHMEQWNKAPRIVKDDVWHFNSQGSTQWDGLRHFAYQKEAKFYNGVTLNDMYNADGTIKSTRNGVEKWEKKGIVGRGILIDYDRWRRTHQIEYDPLLTSATAWKPSRIPLDDLKAVLEEEGTEVKHGDILFIRTGFTSAYNSASDDKRRAIAELFVGSGVDQSEEALAWLWETFSAVAADHVSFEAWPSRQPWYMHEVLLAGWGMPIGELFDLEALAEHCAEVKRWSFFLTSEVCNVPGAVARSPKCAGNSLSAAKL</sequence>
<name>A0AA38X462_9EURO</name>
<comment type="caution">
    <text evidence="2">The sequence shown here is derived from an EMBL/GenBank/DDBJ whole genome shotgun (WGS) entry which is preliminary data.</text>
</comment>
<dbReference type="Proteomes" id="UP001172673">
    <property type="component" value="Unassembled WGS sequence"/>
</dbReference>
<dbReference type="GO" id="GO:0019441">
    <property type="term" value="P:L-tryptophan catabolic process to kynurenine"/>
    <property type="evidence" value="ECO:0007669"/>
    <property type="project" value="InterPro"/>
</dbReference>
<dbReference type="SUPFAM" id="SSF102198">
    <property type="entry name" value="Putative cyclase"/>
    <property type="match status" value="1"/>
</dbReference>
<evidence type="ECO:0000313" key="3">
    <source>
        <dbReference type="Proteomes" id="UP001172673"/>
    </source>
</evidence>
<evidence type="ECO:0000256" key="1">
    <source>
        <dbReference type="ARBA" id="ARBA00007865"/>
    </source>
</evidence>
<comment type="similarity">
    <text evidence="1">Belongs to the Cyclase 1 superfamily.</text>
</comment>
<organism evidence="2 3">
    <name type="scientific">Cladophialophora chaetospira</name>
    <dbReference type="NCBI Taxonomy" id="386627"/>
    <lineage>
        <taxon>Eukaryota</taxon>
        <taxon>Fungi</taxon>
        <taxon>Dikarya</taxon>
        <taxon>Ascomycota</taxon>
        <taxon>Pezizomycotina</taxon>
        <taxon>Eurotiomycetes</taxon>
        <taxon>Chaetothyriomycetidae</taxon>
        <taxon>Chaetothyriales</taxon>
        <taxon>Herpotrichiellaceae</taxon>
        <taxon>Cladophialophora</taxon>
    </lineage>
</organism>
<evidence type="ECO:0008006" key="4">
    <source>
        <dbReference type="Google" id="ProtNLM"/>
    </source>
</evidence>
<reference evidence="2" key="1">
    <citation type="submission" date="2022-10" db="EMBL/GenBank/DDBJ databases">
        <title>Culturing micro-colonial fungi from biological soil crusts in the Mojave desert and describing Neophaeococcomyces mojavensis, and introducing the new genera and species Taxawa tesnikishii.</title>
        <authorList>
            <person name="Kurbessoian T."/>
            <person name="Stajich J.E."/>
        </authorList>
    </citation>
    <scope>NUCLEOTIDE SEQUENCE</scope>
    <source>
        <strain evidence="2">TK_41</strain>
    </source>
</reference>
<dbReference type="AlphaFoldDB" id="A0AA38X462"/>
<proteinExistence type="inferred from homology"/>
<dbReference type="EMBL" id="JAPDRK010000014">
    <property type="protein sequence ID" value="KAJ9606358.1"/>
    <property type="molecule type" value="Genomic_DNA"/>
</dbReference>
<dbReference type="InterPro" id="IPR007325">
    <property type="entry name" value="KFase/CYL"/>
</dbReference>
<dbReference type="Gene3D" id="3.50.30.50">
    <property type="entry name" value="Putative cyclase"/>
    <property type="match status" value="1"/>
</dbReference>
<accession>A0AA38X462</accession>
<dbReference type="InterPro" id="IPR037175">
    <property type="entry name" value="KFase_sf"/>
</dbReference>
<keyword evidence="3" id="KW-1185">Reference proteome</keyword>
<gene>
    <name evidence="2" type="ORF">H2200_009319</name>
</gene>
<dbReference type="Pfam" id="PF04199">
    <property type="entry name" value="Cyclase"/>
    <property type="match status" value="1"/>
</dbReference>
<evidence type="ECO:0000313" key="2">
    <source>
        <dbReference type="EMBL" id="KAJ9606358.1"/>
    </source>
</evidence>